<dbReference type="FunFam" id="2.40.128.20:FF:000001">
    <property type="entry name" value="Fatty acid-binding protein, adipocyte"/>
    <property type="match status" value="1"/>
</dbReference>
<evidence type="ECO:0000256" key="1">
    <source>
        <dbReference type="ARBA" id="ARBA00008390"/>
    </source>
</evidence>
<proteinExistence type="inferred from homology"/>
<dbReference type="SMART" id="SM00280">
    <property type="entry name" value="KAZAL"/>
    <property type="match status" value="1"/>
</dbReference>
<comment type="caution">
    <text evidence="5">The sequence shown here is derived from an EMBL/GenBank/DDBJ whole genome shotgun (WGS) entry which is preliminary data.</text>
</comment>
<dbReference type="SUPFAM" id="SSF50814">
    <property type="entry name" value="Lipocalins"/>
    <property type="match status" value="1"/>
</dbReference>
<keyword evidence="6" id="KW-1185">Reference proteome</keyword>
<dbReference type="PRINTS" id="PR00178">
    <property type="entry name" value="FATTYACIDBP"/>
</dbReference>
<gene>
    <name evidence="5" type="ORF">MEDL_3200</name>
</gene>
<dbReference type="InterPro" id="IPR000566">
    <property type="entry name" value="Lipocln_cytosolic_FA-bd_dom"/>
</dbReference>
<evidence type="ECO:0000313" key="6">
    <source>
        <dbReference type="Proteomes" id="UP000683360"/>
    </source>
</evidence>
<evidence type="ECO:0000313" key="5">
    <source>
        <dbReference type="EMBL" id="CAG2187759.1"/>
    </source>
</evidence>
<dbReference type="InterPro" id="IPR000463">
    <property type="entry name" value="Fatty_acid-bd"/>
</dbReference>
<evidence type="ECO:0000256" key="2">
    <source>
        <dbReference type="ARBA" id="ARBA00023121"/>
    </source>
</evidence>
<dbReference type="InterPro" id="IPR031259">
    <property type="entry name" value="ILBP"/>
</dbReference>
<dbReference type="SUPFAM" id="SSF100895">
    <property type="entry name" value="Kazal-type serine protease inhibitors"/>
    <property type="match status" value="1"/>
</dbReference>
<dbReference type="OrthoDB" id="354351at2759"/>
<name>A0A8S3PXG5_MYTED</name>
<comment type="similarity">
    <text evidence="1 3">Belongs to the calycin superfamily. Fatty-acid binding protein (FABP) family.</text>
</comment>
<organism evidence="5 6">
    <name type="scientific">Mytilus edulis</name>
    <name type="common">Blue mussel</name>
    <dbReference type="NCBI Taxonomy" id="6550"/>
    <lineage>
        <taxon>Eukaryota</taxon>
        <taxon>Metazoa</taxon>
        <taxon>Spiralia</taxon>
        <taxon>Lophotrochozoa</taxon>
        <taxon>Mollusca</taxon>
        <taxon>Bivalvia</taxon>
        <taxon>Autobranchia</taxon>
        <taxon>Pteriomorphia</taxon>
        <taxon>Mytilida</taxon>
        <taxon>Mytiloidea</taxon>
        <taxon>Mytilidae</taxon>
        <taxon>Mytilinae</taxon>
        <taxon>Mytilus</taxon>
    </lineage>
</organism>
<dbReference type="Gene3D" id="2.40.128.20">
    <property type="match status" value="1"/>
</dbReference>
<dbReference type="CDD" id="cd00104">
    <property type="entry name" value="KAZAL_FS"/>
    <property type="match status" value="1"/>
</dbReference>
<dbReference type="InterPro" id="IPR002350">
    <property type="entry name" value="Kazal_dom"/>
</dbReference>
<dbReference type="EMBL" id="CAJPWZ010000184">
    <property type="protein sequence ID" value="CAG2187759.1"/>
    <property type="molecule type" value="Genomic_DNA"/>
</dbReference>
<feature type="domain" description="Kazal-like" evidence="4">
    <location>
        <begin position="137"/>
        <end position="193"/>
    </location>
</feature>
<keyword evidence="3" id="KW-0813">Transport</keyword>
<dbReference type="Gene3D" id="3.30.60.30">
    <property type="match status" value="1"/>
</dbReference>
<dbReference type="InterPro" id="IPR036058">
    <property type="entry name" value="Kazal_dom_sf"/>
</dbReference>
<keyword evidence="2" id="KW-0446">Lipid-binding</keyword>
<dbReference type="Pfam" id="PF00061">
    <property type="entry name" value="Lipocalin"/>
    <property type="match status" value="1"/>
</dbReference>
<dbReference type="InterPro" id="IPR012674">
    <property type="entry name" value="Calycin"/>
</dbReference>
<dbReference type="AlphaFoldDB" id="A0A8S3PXG5"/>
<dbReference type="PANTHER" id="PTHR11955">
    <property type="entry name" value="FATTY ACID BINDING PROTEIN"/>
    <property type="match status" value="1"/>
</dbReference>
<protein>
    <submittedName>
        <fullName evidence="5">FABP3</fullName>
    </submittedName>
</protein>
<dbReference type="Proteomes" id="UP000683360">
    <property type="component" value="Unassembled WGS sequence"/>
</dbReference>
<evidence type="ECO:0000256" key="3">
    <source>
        <dbReference type="RuleBase" id="RU003696"/>
    </source>
</evidence>
<reference evidence="5" key="1">
    <citation type="submission" date="2021-03" db="EMBL/GenBank/DDBJ databases">
        <authorList>
            <person name="Bekaert M."/>
        </authorList>
    </citation>
    <scope>NUCLEOTIDE SEQUENCE</scope>
</reference>
<dbReference type="GO" id="GO:0008289">
    <property type="term" value="F:lipid binding"/>
    <property type="evidence" value="ECO:0007669"/>
    <property type="project" value="UniProtKB-KW"/>
</dbReference>
<dbReference type="CDD" id="cd00742">
    <property type="entry name" value="FABP"/>
    <property type="match status" value="1"/>
</dbReference>
<accession>A0A8S3PXG5</accession>
<sequence length="379" mass="42877">MADLALGTWKMAESHNFDDYMKALGVGLVMRKMANMAKPTIEISVDGDNWTIKTITTIKTTEITFKLNEEFNETTADGRKVKSIARLDGNRLDIDQKGDCNSLISREFDGNTMTLKLVAYEGDKEITFFVSPCNTRALTRYYCELADRINCRARDEARTCGSDGKTYYNMCALNIATCDHPRLHAVHSGPCPTSSTITDIPSVPTQDGLQVAYDIFCLDLFHHNCLLESTTVPINRFHSNIPLHCLNLSNNIFPAFLRTPVRNSFGLILLHDNQGKRRTRLKCLLRKESHKRQLIAKKLLKIVRRKSQRKPQKQTLSNSLLNTANPDKYLSAGLKHFEFTLVKGGKETVIWTGVKKGPPRKMKFPETPDLIIEAIKKNL</sequence>
<evidence type="ECO:0000259" key="4">
    <source>
        <dbReference type="PROSITE" id="PS51465"/>
    </source>
</evidence>
<dbReference type="Pfam" id="PF07648">
    <property type="entry name" value="Kazal_2"/>
    <property type="match status" value="1"/>
</dbReference>
<dbReference type="PROSITE" id="PS00214">
    <property type="entry name" value="FABP"/>
    <property type="match status" value="1"/>
</dbReference>
<dbReference type="PROSITE" id="PS51465">
    <property type="entry name" value="KAZAL_2"/>
    <property type="match status" value="1"/>
</dbReference>